<dbReference type="OrthoDB" id="8187206at2"/>
<dbReference type="AlphaFoldDB" id="A0A5P6P5M8"/>
<proteinExistence type="predicted"/>
<dbReference type="SUPFAM" id="SSF53448">
    <property type="entry name" value="Nucleotide-diphospho-sugar transferases"/>
    <property type="match status" value="1"/>
</dbReference>
<dbReference type="GO" id="GO:0016740">
    <property type="term" value="F:transferase activity"/>
    <property type="evidence" value="ECO:0007669"/>
    <property type="project" value="UniProtKB-KW"/>
</dbReference>
<keyword evidence="1" id="KW-0808">Transferase</keyword>
<dbReference type="RefSeq" id="WP_151645376.1">
    <property type="nucleotide sequence ID" value="NZ_CP044543.1"/>
</dbReference>
<dbReference type="KEGG" id="bbet:F8237_13490"/>
<sequence length="480" mass="53749">MSPDQPVFSVIIPLEYHRGQWEQSWLGWVSQTAEKSLYEIILVVPPDFTARDELRALAGDRARLEFTASEHDIGLCAFGATKARGSYLFFTESHCRPEPDVIELCIRAIDEHPDWVGFSCRSVPICHNRLSEAEAAIYQADIEFGMKVHPWRKVLDQCFVTRRDVYEECGGLREELGHFAEWVLAAAYYARGHAIGYLEEARFHHYYIGEIGELKKFTLDFVEGEIRYLSEGRRDPGGELLDIPAEWSAWYEDDAALARNALNALVRYSLTGRGWKRPDEKLRAFWRWATTALFGDLGARMAAWLAVSHARTVLSGLAVFGSPAAIARWLRCYIGALIHQQRLDCIRRLRSYSRSPAKLIGDSVLGQLGFHGMESWAGYRFCWSEPEAAVRIKGAPGRNIARIQSPGLRAPLDKIGVHFYLDGANVASSAVTIDRESYTLSLDLPASGVAILAWACPVFRGAGDSRRLGLAVAAIELRAA</sequence>
<reference evidence="2" key="1">
    <citation type="submission" date="2019-10" db="EMBL/GenBank/DDBJ databases">
        <title>Complete Genome Sequence of Bradyrhizobium betae type strain PL7HG1T.</title>
        <authorList>
            <person name="Bromfield E.S.P."/>
            <person name="Cloutier S."/>
        </authorList>
    </citation>
    <scope>NUCLEOTIDE SEQUENCE [LARGE SCALE GENOMIC DNA]</scope>
    <source>
        <strain evidence="2">PL7HG1</strain>
    </source>
</reference>
<dbReference type="InterPro" id="IPR029044">
    <property type="entry name" value="Nucleotide-diphossugar_trans"/>
</dbReference>
<dbReference type="Gene3D" id="3.90.550.10">
    <property type="entry name" value="Spore Coat Polysaccharide Biosynthesis Protein SpsA, Chain A"/>
    <property type="match status" value="1"/>
</dbReference>
<evidence type="ECO:0000313" key="1">
    <source>
        <dbReference type="EMBL" id="QFI73324.1"/>
    </source>
</evidence>
<organism evidence="1 2">
    <name type="scientific">Bradyrhizobium betae</name>
    <dbReference type="NCBI Taxonomy" id="244734"/>
    <lineage>
        <taxon>Bacteria</taxon>
        <taxon>Pseudomonadati</taxon>
        <taxon>Pseudomonadota</taxon>
        <taxon>Alphaproteobacteria</taxon>
        <taxon>Hyphomicrobiales</taxon>
        <taxon>Nitrobacteraceae</taxon>
        <taxon>Bradyrhizobium</taxon>
    </lineage>
</organism>
<dbReference type="Proteomes" id="UP000325641">
    <property type="component" value="Chromosome"/>
</dbReference>
<gene>
    <name evidence="1" type="ORF">F8237_13490</name>
</gene>
<dbReference type="EMBL" id="CP044543">
    <property type="protein sequence ID" value="QFI73324.1"/>
    <property type="molecule type" value="Genomic_DNA"/>
</dbReference>
<evidence type="ECO:0000313" key="2">
    <source>
        <dbReference type="Proteomes" id="UP000325641"/>
    </source>
</evidence>
<accession>A0A5P6P5M8</accession>
<protein>
    <submittedName>
        <fullName evidence="1">Glycosyltransferase family 2 protein</fullName>
    </submittedName>
</protein>
<name>A0A5P6P5M8_9BRAD</name>